<evidence type="ECO:0000313" key="5">
    <source>
        <dbReference type="Proteomes" id="UP000031599"/>
    </source>
</evidence>
<dbReference type="GO" id="GO:0000160">
    <property type="term" value="P:phosphorelay signal transduction system"/>
    <property type="evidence" value="ECO:0007669"/>
    <property type="project" value="InterPro"/>
</dbReference>
<dbReference type="SUPFAM" id="SSF52172">
    <property type="entry name" value="CheY-like"/>
    <property type="match status" value="1"/>
</dbReference>
<feature type="domain" description="Response regulatory" evidence="3">
    <location>
        <begin position="2"/>
        <end position="115"/>
    </location>
</feature>
<dbReference type="InterPro" id="IPR001789">
    <property type="entry name" value="Sig_transdc_resp-reg_receiver"/>
</dbReference>
<protein>
    <submittedName>
        <fullName evidence="4">Two-component hybrid sensor and regulator</fullName>
    </submittedName>
</protein>
<dbReference type="AlphaFoldDB" id="A0A0C2A386"/>
<comment type="caution">
    <text evidence="4">The sequence shown here is derived from an EMBL/GenBank/DDBJ whole genome shotgun (WGS) entry which is preliminary data.</text>
</comment>
<dbReference type="Proteomes" id="UP000031599">
    <property type="component" value="Unassembled WGS sequence"/>
</dbReference>
<reference evidence="4 5" key="1">
    <citation type="submission" date="2014-12" db="EMBL/GenBank/DDBJ databases">
        <title>Genome assembly of Enhygromyxa salina DSM 15201.</title>
        <authorList>
            <person name="Sharma G."/>
            <person name="Subramanian S."/>
        </authorList>
    </citation>
    <scope>NUCLEOTIDE SEQUENCE [LARGE SCALE GENOMIC DNA]</scope>
    <source>
        <strain evidence="4 5">DSM 15201</strain>
    </source>
</reference>
<accession>A0A0C2A386</accession>
<dbReference type="EMBL" id="JMCC02000018">
    <property type="protein sequence ID" value="KIG17848.1"/>
    <property type="molecule type" value="Genomic_DNA"/>
</dbReference>
<evidence type="ECO:0000256" key="2">
    <source>
        <dbReference type="PROSITE-ProRule" id="PRU00169"/>
    </source>
</evidence>
<dbReference type="InterPro" id="IPR011006">
    <property type="entry name" value="CheY-like_superfamily"/>
</dbReference>
<dbReference type="RefSeq" id="WP_052547716.1">
    <property type="nucleotide sequence ID" value="NZ_JMCC02000018.1"/>
</dbReference>
<dbReference type="Gene3D" id="3.40.50.2300">
    <property type="match status" value="1"/>
</dbReference>
<evidence type="ECO:0000313" key="4">
    <source>
        <dbReference type="EMBL" id="KIG17848.1"/>
    </source>
</evidence>
<dbReference type="PROSITE" id="PS50110">
    <property type="entry name" value="RESPONSE_REGULATORY"/>
    <property type="match status" value="1"/>
</dbReference>
<dbReference type="Pfam" id="PF00072">
    <property type="entry name" value="Response_reg"/>
    <property type="match status" value="1"/>
</dbReference>
<evidence type="ECO:0000256" key="1">
    <source>
        <dbReference type="ARBA" id="ARBA00022553"/>
    </source>
</evidence>
<keyword evidence="1 2" id="KW-0597">Phosphoprotein</keyword>
<gene>
    <name evidence="4" type="ORF">DB30_02470</name>
</gene>
<dbReference type="InterPro" id="IPR050595">
    <property type="entry name" value="Bact_response_regulator"/>
</dbReference>
<evidence type="ECO:0000259" key="3">
    <source>
        <dbReference type="PROSITE" id="PS50110"/>
    </source>
</evidence>
<dbReference type="PANTHER" id="PTHR44591">
    <property type="entry name" value="STRESS RESPONSE REGULATOR PROTEIN 1"/>
    <property type="match status" value="1"/>
</dbReference>
<sequence>MKVLVVDDEPRIAKSLARLLQVHGHETTIAHDGLEAWELFEKEPQGWGVLITDIRMPRLDGVNLTRRIRAHGSTVHVVLISGHGESPDIEALSPAVFLAKPFKRADLLAAMEGGGTPQTV</sequence>
<proteinExistence type="predicted"/>
<organism evidence="4 5">
    <name type="scientific">Enhygromyxa salina</name>
    <dbReference type="NCBI Taxonomy" id="215803"/>
    <lineage>
        <taxon>Bacteria</taxon>
        <taxon>Pseudomonadati</taxon>
        <taxon>Myxococcota</taxon>
        <taxon>Polyangia</taxon>
        <taxon>Nannocystales</taxon>
        <taxon>Nannocystaceae</taxon>
        <taxon>Enhygromyxa</taxon>
    </lineage>
</organism>
<dbReference type="PANTHER" id="PTHR44591:SF3">
    <property type="entry name" value="RESPONSE REGULATORY DOMAIN-CONTAINING PROTEIN"/>
    <property type="match status" value="1"/>
</dbReference>
<dbReference type="SMART" id="SM00448">
    <property type="entry name" value="REC"/>
    <property type="match status" value="1"/>
</dbReference>
<feature type="modified residue" description="4-aspartylphosphate" evidence="2">
    <location>
        <position position="53"/>
    </location>
</feature>
<name>A0A0C2A386_9BACT</name>